<organism evidence="2 3">
    <name type="scientific">Sneathiella litorea</name>
    <dbReference type="NCBI Taxonomy" id="2606216"/>
    <lineage>
        <taxon>Bacteria</taxon>
        <taxon>Pseudomonadati</taxon>
        <taxon>Pseudomonadota</taxon>
        <taxon>Alphaproteobacteria</taxon>
        <taxon>Sneathiellales</taxon>
        <taxon>Sneathiellaceae</taxon>
        <taxon>Sneathiella</taxon>
    </lineage>
</organism>
<dbReference type="AlphaFoldDB" id="A0A6L8WCY9"/>
<dbReference type="SUPFAM" id="SSF51735">
    <property type="entry name" value="NAD(P)-binding Rossmann-fold domains"/>
    <property type="match status" value="1"/>
</dbReference>
<dbReference type="InterPro" id="IPR001509">
    <property type="entry name" value="Epimerase_deHydtase"/>
</dbReference>
<accession>A0A6L8WCY9</accession>
<dbReference type="EMBL" id="WTUW01000009">
    <property type="protein sequence ID" value="MZR32300.1"/>
    <property type="molecule type" value="Genomic_DNA"/>
</dbReference>
<feature type="domain" description="NAD-dependent epimerase/dehydratase" evidence="1">
    <location>
        <begin position="36"/>
        <end position="200"/>
    </location>
</feature>
<dbReference type="InterPro" id="IPR036291">
    <property type="entry name" value="NAD(P)-bd_dom_sf"/>
</dbReference>
<dbReference type="RefSeq" id="WP_161316913.1">
    <property type="nucleotide sequence ID" value="NZ_WTUW01000009.1"/>
</dbReference>
<name>A0A6L8WCY9_9PROT</name>
<protein>
    <submittedName>
        <fullName evidence="2">NAD-dependent epimerase/dehydratase family protein</fullName>
    </submittedName>
</protein>
<gene>
    <name evidence="2" type="ORF">GQE98_16800</name>
</gene>
<keyword evidence="3" id="KW-1185">Reference proteome</keyword>
<sequence>MSDLPDQFEDVAELEEFMTRPQEGLAEDLAKAPGAITILGIGGKMGPTLARMAKRVDPDRRIIGVARFSDPAVRKELEDSGIETVACDLLDETAVRKLEVTENVIFMAGMKFGASGNEPLTWAMNSHVPAIVASHFTTSRIVVFSTACVYPFVDIRHQGATEDVLPTPQGEYANSCVGRERIFQYFSGRHNTPGRLFRLSYAIDMRYGVLHDVAQAVMRGEPVSLAMGHVNVIWQGDANAYALRCLAHADTPMTPINISGPEVTSIRSVAQLFAKRFNKPALFEGEEGETAWLVNTDQQQHLFGYPTVPLAKLIDWTADWVARGQESLGKPTHFEVNDGNY</sequence>
<evidence type="ECO:0000259" key="1">
    <source>
        <dbReference type="Pfam" id="PF01370"/>
    </source>
</evidence>
<proteinExistence type="predicted"/>
<reference evidence="2 3" key="1">
    <citation type="submission" date="2019-12" db="EMBL/GenBank/DDBJ databases">
        <title>Snethiella sp. nov. sp. isolated from sea sand.</title>
        <authorList>
            <person name="Kim J."/>
            <person name="Jeong S.E."/>
            <person name="Jung H.S."/>
            <person name="Jeon C.O."/>
        </authorList>
    </citation>
    <scope>NUCLEOTIDE SEQUENCE [LARGE SCALE GENOMIC DNA]</scope>
    <source>
        <strain evidence="2 3">DP05</strain>
    </source>
</reference>
<dbReference type="Pfam" id="PF01370">
    <property type="entry name" value="Epimerase"/>
    <property type="match status" value="1"/>
</dbReference>
<comment type="caution">
    <text evidence="2">The sequence shown here is derived from an EMBL/GenBank/DDBJ whole genome shotgun (WGS) entry which is preliminary data.</text>
</comment>
<evidence type="ECO:0000313" key="3">
    <source>
        <dbReference type="Proteomes" id="UP000476030"/>
    </source>
</evidence>
<evidence type="ECO:0000313" key="2">
    <source>
        <dbReference type="EMBL" id="MZR32300.1"/>
    </source>
</evidence>
<dbReference type="Gene3D" id="3.40.50.720">
    <property type="entry name" value="NAD(P)-binding Rossmann-like Domain"/>
    <property type="match status" value="1"/>
</dbReference>
<dbReference type="Proteomes" id="UP000476030">
    <property type="component" value="Unassembled WGS sequence"/>
</dbReference>